<evidence type="ECO:0000256" key="2">
    <source>
        <dbReference type="ARBA" id="ARBA00022795"/>
    </source>
</evidence>
<dbReference type="Pfam" id="PF02623">
    <property type="entry name" value="FliW"/>
    <property type="match status" value="1"/>
</dbReference>
<protein>
    <submittedName>
        <fullName evidence="5">Flagellar assembly protein FliW</fullName>
    </submittedName>
</protein>
<evidence type="ECO:0000313" key="6">
    <source>
        <dbReference type="Proteomes" id="UP000823868"/>
    </source>
</evidence>
<dbReference type="GO" id="GO:0006417">
    <property type="term" value="P:regulation of translation"/>
    <property type="evidence" value="ECO:0007669"/>
    <property type="project" value="UniProtKB-KW"/>
</dbReference>
<evidence type="ECO:0000256" key="1">
    <source>
        <dbReference type="ARBA" id="ARBA00022490"/>
    </source>
</evidence>
<organism evidence="5 6">
    <name type="scientific">Candidatus Flavonifractor merdigallinarum</name>
    <dbReference type="NCBI Taxonomy" id="2838589"/>
    <lineage>
        <taxon>Bacteria</taxon>
        <taxon>Bacillati</taxon>
        <taxon>Bacillota</taxon>
        <taxon>Clostridia</taxon>
        <taxon>Eubacteriales</taxon>
        <taxon>Oscillospiraceae</taxon>
        <taxon>Flavonifractor</taxon>
    </lineage>
</organism>
<evidence type="ECO:0000256" key="3">
    <source>
        <dbReference type="ARBA" id="ARBA00022845"/>
    </source>
</evidence>
<dbReference type="InterPro" id="IPR003775">
    <property type="entry name" value="Flagellar_assembly_factor_FliW"/>
</dbReference>
<reference evidence="5" key="1">
    <citation type="journal article" date="2021" name="PeerJ">
        <title>Extensive microbial diversity within the chicken gut microbiome revealed by metagenomics and culture.</title>
        <authorList>
            <person name="Gilroy R."/>
            <person name="Ravi A."/>
            <person name="Getino M."/>
            <person name="Pursley I."/>
            <person name="Horton D.L."/>
            <person name="Alikhan N.F."/>
            <person name="Baker D."/>
            <person name="Gharbi K."/>
            <person name="Hall N."/>
            <person name="Watson M."/>
            <person name="Adriaenssens E.M."/>
            <person name="Foster-Nyarko E."/>
            <person name="Jarju S."/>
            <person name="Secka A."/>
            <person name="Antonio M."/>
            <person name="Oren A."/>
            <person name="Chaudhuri R.R."/>
            <person name="La Ragione R."/>
            <person name="Hildebrand F."/>
            <person name="Pallen M.J."/>
        </authorList>
    </citation>
    <scope>NUCLEOTIDE SEQUENCE</scope>
    <source>
        <strain evidence="5">ChiBcec16_6824</strain>
    </source>
</reference>
<keyword evidence="2" id="KW-1005">Bacterial flagellum biogenesis</keyword>
<dbReference type="InterPro" id="IPR024046">
    <property type="entry name" value="Flagellar_assmbl_FliW_dom_sf"/>
</dbReference>
<gene>
    <name evidence="5" type="ORF">H9841_04100</name>
</gene>
<sequence length="146" mass="16022">KYFGPIDYEPEDVISFPNGLFGFDTETAFLLLPFEGSDGNLLCFQSVQIPSLAFVAMNPFALCPTYAPVLTPEELGFLGVQTSEELGYYVLCVVREPVSESTVNLRCPIVIHPEQKTAIQVILEGTEYHMRHRLGDFSNGAGGAPC</sequence>
<keyword evidence="5" id="KW-0966">Cell projection</keyword>
<dbReference type="SUPFAM" id="SSF141457">
    <property type="entry name" value="BH3618-like"/>
    <property type="match status" value="1"/>
</dbReference>
<evidence type="ECO:0000313" key="5">
    <source>
        <dbReference type="EMBL" id="HIY21071.1"/>
    </source>
</evidence>
<keyword evidence="4" id="KW-0143">Chaperone</keyword>
<keyword evidence="5" id="KW-0282">Flagellum</keyword>
<dbReference type="HAMAP" id="MF_01185">
    <property type="entry name" value="FliW"/>
    <property type="match status" value="1"/>
</dbReference>
<name>A0A9D1YAZ8_9FIRM</name>
<dbReference type="AlphaFoldDB" id="A0A9D1YAZ8"/>
<dbReference type="EMBL" id="DXDX01000076">
    <property type="protein sequence ID" value="HIY21071.1"/>
    <property type="molecule type" value="Genomic_DNA"/>
</dbReference>
<dbReference type="GO" id="GO:0044780">
    <property type="term" value="P:bacterial-type flagellum assembly"/>
    <property type="evidence" value="ECO:0007669"/>
    <property type="project" value="InterPro"/>
</dbReference>
<accession>A0A9D1YAZ8</accession>
<dbReference type="PANTHER" id="PTHR39190">
    <property type="entry name" value="FLAGELLAR ASSEMBLY FACTOR FLIW"/>
    <property type="match status" value="1"/>
</dbReference>
<keyword evidence="1" id="KW-0963">Cytoplasm</keyword>
<dbReference type="Proteomes" id="UP000823868">
    <property type="component" value="Unassembled WGS sequence"/>
</dbReference>
<keyword evidence="3" id="KW-0810">Translation regulation</keyword>
<keyword evidence="5" id="KW-0969">Cilium</keyword>
<comment type="caution">
    <text evidence="5">The sequence shown here is derived from an EMBL/GenBank/DDBJ whole genome shotgun (WGS) entry which is preliminary data.</text>
</comment>
<dbReference type="Gene3D" id="2.30.290.10">
    <property type="entry name" value="BH3618-like"/>
    <property type="match status" value="1"/>
</dbReference>
<evidence type="ECO:0000256" key="4">
    <source>
        <dbReference type="ARBA" id="ARBA00023186"/>
    </source>
</evidence>
<feature type="non-terminal residue" evidence="5">
    <location>
        <position position="1"/>
    </location>
</feature>
<dbReference type="PANTHER" id="PTHR39190:SF1">
    <property type="entry name" value="FLAGELLAR ASSEMBLY FACTOR FLIW"/>
    <property type="match status" value="1"/>
</dbReference>
<reference evidence="5" key="2">
    <citation type="submission" date="2021-04" db="EMBL/GenBank/DDBJ databases">
        <authorList>
            <person name="Gilroy R."/>
        </authorList>
    </citation>
    <scope>NUCLEOTIDE SEQUENCE</scope>
    <source>
        <strain evidence="5">ChiBcec16_6824</strain>
    </source>
</reference>
<proteinExistence type="inferred from homology"/>